<keyword evidence="2" id="KW-1185">Reference proteome</keyword>
<geneLocation type="plasmid" evidence="2">
    <name>II</name>
</geneLocation>
<dbReference type="AlphaFoldDB" id="A0A068T2U0"/>
<protein>
    <submittedName>
        <fullName evidence="1">Uncharacterized protein</fullName>
    </submittedName>
</protein>
<organism evidence="1 2">
    <name type="scientific">Neorhizobium galegae bv. orientalis str. HAMBI 540</name>
    <dbReference type="NCBI Taxonomy" id="1028800"/>
    <lineage>
        <taxon>Bacteria</taxon>
        <taxon>Pseudomonadati</taxon>
        <taxon>Pseudomonadota</taxon>
        <taxon>Alphaproteobacteria</taxon>
        <taxon>Hyphomicrobiales</taxon>
        <taxon>Rhizobiaceae</taxon>
        <taxon>Rhizobium/Agrobacterium group</taxon>
        <taxon>Neorhizobium</taxon>
    </lineage>
</organism>
<evidence type="ECO:0000313" key="2">
    <source>
        <dbReference type="Proteomes" id="UP000028181"/>
    </source>
</evidence>
<dbReference type="HOGENOM" id="CLU_3357275_0_0_5"/>
<name>A0A068T2U0_NEOGA</name>
<reference evidence="2" key="1">
    <citation type="journal article" date="2014" name="BMC Genomics">
        <title>Genome sequencing of two Neorhizobium galegae strains reveals a noeT gene responsible for the unusual acetylation of the nodulation factors.</title>
        <authorList>
            <person name="Osterman J."/>
            <person name="Marsh J."/>
            <person name="Laine P.K."/>
            <person name="Zeng Z."/>
            <person name="Alatalo E."/>
            <person name="Sullivan J.T."/>
            <person name="Young J.P."/>
            <person name="Thomas-Oates J."/>
            <person name="Paulin L."/>
            <person name="Lindstrom K."/>
        </authorList>
    </citation>
    <scope>NUCLEOTIDE SEQUENCE [LARGE SCALE GENOMIC DNA]</scope>
    <source>
        <strain evidence="2">HAMBI 540</strain>
    </source>
</reference>
<dbReference type="KEGG" id="ngg:RG540_PA11090"/>
<proteinExistence type="predicted"/>
<dbReference type="Proteomes" id="UP000028181">
    <property type="component" value="Plasmid pHAMBI540a"/>
</dbReference>
<accession>A0A068T2U0</accession>
<keyword evidence="1" id="KW-0614">Plasmid</keyword>
<dbReference type="EMBL" id="HG938354">
    <property type="protein sequence ID" value="CDN51785.1"/>
    <property type="molecule type" value="Genomic_DNA"/>
</dbReference>
<evidence type="ECO:0000313" key="1">
    <source>
        <dbReference type="EMBL" id="CDN51785.1"/>
    </source>
</evidence>
<sequence length="36" mass="4178">MNNSFERKSFGGDMFVDSLNPRYPCRLLDFSGPEFC</sequence>
<gene>
    <name evidence="1" type="ORF">RG540_PA11090</name>
</gene>